<dbReference type="InterPro" id="IPR036038">
    <property type="entry name" value="Aminotransferase-like"/>
</dbReference>
<evidence type="ECO:0000313" key="12">
    <source>
        <dbReference type="EMBL" id="PHH49534.1"/>
    </source>
</evidence>
<dbReference type="Pfam" id="PF01063">
    <property type="entry name" value="Aminotran_4"/>
    <property type="match status" value="1"/>
</dbReference>
<evidence type="ECO:0000256" key="11">
    <source>
        <dbReference type="RuleBase" id="RU004517"/>
    </source>
</evidence>
<dbReference type="CDD" id="cd01557">
    <property type="entry name" value="BCAT_beta_family"/>
    <property type="match status" value="1"/>
</dbReference>
<dbReference type="PIRSF" id="PIRSF006468">
    <property type="entry name" value="BCAT1"/>
    <property type="match status" value="1"/>
</dbReference>
<name>A0A2C5WV84_9PEZI</name>
<keyword evidence="3 11" id="KW-0032">Aminotransferase</keyword>
<evidence type="ECO:0000256" key="2">
    <source>
        <dbReference type="ARBA" id="ARBA00009320"/>
    </source>
</evidence>
<dbReference type="InterPro" id="IPR033939">
    <property type="entry name" value="BCAT_family"/>
</dbReference>
<dbReference type="FunFam" id="3.30.470.10:FF:000012">
    <property type="entry name" value="Branched-chain-amino-acid aminotransferase"/>
    <property type="match status" value="1"/>
</dbReference>
<dbReference type="Gene3D" id="3.30.470.10">
    <property type="match status" value="1"/>
</dbReference>
<reference evidence="12 13" key="1">
    <citation type="journal article" date="2013" name="Fungal Biol.">
        <title>Analysis of microsatellite markers in the genome of the plant pathogen Ceratocystis fimbriata.</title>
        <authorList>
            <person name="Simpson M.C."/>
            <person name="Wilken P.M."/>
            <person name="Coetzee M.P."/>
            <person name="Wingfield M.J."/>
            <person name="Wingfield B.D."/>
        </authorList>
    </citation>
    <scope>NUCLEOTIDE SEQUENCE [LARGE SCALE GENOMIC DNA]</scope>
    <source>
        <strain evidence="12 13">CBS 114723</strain>
    </source>
</reference>
<keyword evidence="5 11" id="KW-0808">Transferase</keyword>
<accession>A0A2C5WV84</accession>
<evidence type="ECO:0000256" key="3">
    <source>
        <dbReference type="ARBA" id="ARBA00022576"/>
    </source>
</evidence>
<dbReference type="InterPro" id="IPR043131">
    <property type="entry name" value="BCAT-like_N"/>
</dbReference>
<keyword evidence="6 10" id="KW-0663">Pyridoxal phosphate</keyword>
<evidence type="ECO:0000256" key="5">
    <source>
        <dbReference type="ARBA" id="ARBA00022679"/>
    </source>
</evidence>
<dbReference type="EMBL" id="APWK03000192">
    <property type="protein sequence ID" value="PHH49534.1"/>
    <property type="molecule type" value="Genomic_DNA"/>
</dbReference>
<comment type="catalytic activity">
    <reaction evidence="11">
        <text>L-leucine + 2-oxoglutarate = 4-methyl-2-oxopentanoate + L-glutamate</text>
        <dbReference type="Rhea" id="RHEA:18321"/>
        <dbReference type="ChEBI" id="CHEBI:16810"/>
        <dbReference type="ChEBI" id="CHEBI:17865"/>
        <dbReference type="ChEBI" id="CHEBI:29985"/>
        <dbReference type="ChEBI" id="CHEBI:57427"/>
        <dbReference type="EC" id="2.6.1.42"/>
    </reaction>
</comment>
<dbReference type="EC" id="2.6.1.42" evidence="11"/>
<dbReference type="GO" id="GO:0009098">
    <property type="term" value="P:L-leucine biosynthetic process"/>
    <property type="evidence" value="ECO:0007669"/>
    <property type="project" value="TreeGrafter"/>
</dbReference>
<reference evidence="12 13" key="2">
    <citation type="journal article" date="2013" name="IMA Fungus">
        <title>IMA Genome-F 1: Ceratocystis fimbriata: Draft nuclear genome sequence for the plant pathogen, Ceratocystis fimbriata.</title>
        <authorList>
            <person name="Wilken P.M."/>
            <person name="Steenkamp E.T."/>
            <person name="Wingfield M.J."/>
            <person name="de Beer Z.W."/>
            <person name="Wingfield B.D."/>
        </authorList>
    </citation>
    <scope>NUCLEOTIDE SEQUENCE [LARGE SCALE GENOMIC DNA]</scope>
    <source>
        <strain evidence="12 13">CBS 114723</strain>
    </source>
</reference>
<comment type="catalytic activity">
    <reaction evidence="11">
        <text>L-valine + 2-oxoglutarate = 3-methyl-2-oxobutanoate + L-glutamate</text>
        <dbReference type="Rhea" id="RHEA:24813"/>
        <dbReference type="ChEBI" id="CHEBI:11851"/>
        <dbReference type="ChEBI" id="CHEBI:16810"/>
        <dbReference type="ChEBI" id="CHEBI:29985"/>
        <dbReference type="ChEBI" id="CHEBI:57762"/>
        <dbReference type="EC" id="2.6.1.42"/>
    </reaction>
</comment>
<dbReference type="InterPro" id="IPR043132">
    <property type="entry name" value="BCAT-like_C"/>
</dbReference>
<evidence type="ECO:0000256" key="4">
    <source>
        <dbReference type="ARBA" id="ARBA00022605"/>
    </source>
</evidence>
<evidence type="ECO:0000256" key="7">
    <source>
        <dbReference type="ARBA" id="ARBA00023304"/>
    </source>
</evidence>
<comment type="catalytic activity">
    <reaction evidence="11">
        <text>L-isoleucine + 2-oxoglutarate = (S)-3-methyl-2-oxopentanoate + L-glutamate</text>
        <dbReference type="Rhea" id="RHEA:24801"/>
        <dbReference type="ChEBI" id="CHEBI:16810"/>
        <dbReference type="ChEBI" id="CHEBI:29985"/>
        <dbReference type="ChEBI" id="CHEBI:35146"/>
        <dbReference type="ChEBI" id="CHEBI:58045"/>
        <dbReference type="EC" id="2.6.1.42"/>
    </reaction>
</comment>
<comment type="cofactor">
    <cofactor evidence="1 10">
        <name>pyridoxal 5'-phosphate</name>
        <dbReference type="ChEBI" id="CHEBI:597326"/>
    </cofactor>
</comment>
<comment type="caution">
    <text evidence="12">The sequence shown here is derived from an EMBL/GenBank/DDBJ whole genome shotgun (WGS) entry which is preliminary data.</text>
</comment>
<comment type="similarity">
    <text evidence="2 9">Belongs to the class-IV pyridoxal-phosphate-dependent aminotransferase family.</text>
</comment>
<dbReference type="AlphaFoldDB" id="A0A2C5WV84"/>
<dbReference type="InterPro" id="IPR001544">
    <property type="entry name" value="Aminotrans_IV"/>
</dbReference>
<evidence type="ECO:0000256" key="9">
    <source>
        <dbReference type="RuleBase" id="RU004106"/>
    </source>
</evidence>
<keyword evidence="4 11" id="KW-0028">Amino-acid biosynthesis</keyword>
<dbReference type="GO" id="GO:0005739">
    <property type="term" value="C:mitochondrion"/>
    <property type="evidence" value="ECO:0007669"/>
    <property type="project" value="TreeGrafter"/>
</dbReference>
<evidence type="ECO:0000256" key="6">
    <source>
        <dbReference type="ARBA" id="ARBA00022898"/>
    </source>
</evidence>
<dbReference type="PROSITE" id="PS00770">
    <property type="entry name" value="AA_TRANSFER_CLASS_4"/>
    <property type="match status" value="1"/>
</dbReference>
<keyword evidence="7 11" id="KW-0100">Branched-chain amino acid biosynthesis</keyword>
<evidence type="ECO:0000313" key="13">
    <source>
        <dbReference type="Proteomes" id="UP000222788"/>
    </source>
</evidence>
<sequence>MSPAATSAGSQAYNELDASKLVITKNTKPSPVPAIEDRKDIYGSKCTDHMITATWRSSTGWEAPELKPYGPLPLMPTSSVLHYATECFEGIKAYRGYDGKLRLLRPSKNAERMLMSCLRVSLPGFPPAEFEKLIYALLAIDGPRWLPASESGSFIYLRPTMIGTQQQLGVQTPNEAMLFIIATYLPPMDAPAGGIKLLTSPTDMVRAWVGGFGYAKLGANYGPTLRATSEAKARGFNQILWLYGPEQFCTEAGASNFFVVWRTREGKTQLVTAPLDDKLILAGVTRSAVLGLARERMADDLEVVERKYSISEVMEAHVEGRLLEMFASGTAYFICPISSITHDEYNAVVPVGDDGKGGPVTEGVKSLLRGVVFGTEDHPYAVVVAEQE</sequence>
<dbReference type="PANTHER" id="PTHR11825">
    <property type="entry name" value="SUBGROUP IIII AMINOTRANSFERASE"/>
    <property type="match status" value="1"/>
</dbReference>
<protein>
    <recommendedName>
        <fullName evidence="11">Branched-chain-amino-acid aminotransferase</fullName>
        <ecNumber evidence="11">2.6.1.42</ecNumber>
    </recommendedName>
</protein>
<dbReference type="GO" id="GO:0052656">
    <property type="term" value="F:L-isoleucine-2-oxoglutarate transaminase activity"/>
    <property type="evidence" value="ECO:0007669"/>
    <property type="project" value="RHEA"/>
</dbReference>
<evidence type="ECO:0000256" key="1">
    <source>
        <dbReference type="ARBA" id="ARBA00001933"/>
    </source>
</evidence>
<dbReference type="SUPFAM" id="SSF56752">
    <property type="entry name" value="D-aminoacid aminotransferase-like PLP-dependent enzymes"/>
    <property type="match status" value="1"/>
</dbReference>
<dbReference type="GO" id="GO:0009099">
    <property type="term" value="P:L-valine biosynthetic process"/>
    <property type="evidence" value="ECO:0007669"/>
    <property type="project" value="TreeGrafter"/>
</dbReference>
<evidence type="ECO:0000256" key="8">
    <source>
        <dbReference type="PIRSR" id="PIRSR006468-1"/>
    </source>
</evidence>
<evidence type="ECO:0000256" key="10">
    <source>
        <dbReference type="RuleBase" id="RU004516"/>
    </source>
</evidence>
<dbReference type="Gene3D" id="3.20.10.10">
    <property type="entry name" value="D-amino Acid Aminotransferase, subunit A, domain 2"/>
    <property type="match status" value="1"/>
</dbReference>
<dbReference type="STRING" id="1035309.A0A2C5WV84"/>
<dbReference type="InterPro" id="IPR005786">
    <property type="entry name" value="B_amino_transII"/>
</dbReference>
<gene>
    <name evidence="12" type="primary">eca39</name>
    <name evidence="12" type="ORF">CFIMG_006892RA</name>
</gene>
<dbReference type="PANTHER" id="PTHR11825:SF69">
    <property type="entry name" value="BRANCHED-CHAIN-AMINO-ACID AMINOTRANSFERASE"/>
    <property type="match status" value="1"/>
</dbReference>
<proteinExistence type="inferred from homology"/>
<feature type="modified residue" description="N6-(pyridoxal phosphate)lysine" evidence="8">
    <location>
        <position position="216"/>
    </location>
</feature>
<dbReference type="OrthoDB" id="1732691at2759"/>
<dbReference type="GO" id="GO:0052654">
    <property type="term" value="F:L-leucine-2-oxoglutarate transaminase activity"/>
    <property type="evidence" value="ECO:0007669"/>
    <property type="project" value="RHEA"/>
</dbReference>
<dbReference type="FunFam" id="3.20.10.10:FF:000004">
    <property type="entry name" value="Branched-chain-amino-acid aminotransferase"/>
    <property type="match status" value="1"/>
</dbReference>
<keyword evidence="13" id="KW-1185">Reference proteome</keyword>
<organism evidence="12 13">
    <name type="scientific">Ceratocystis fimbriata CBS 114723</name>
    <dbReference type="NCBI Taxonomy" id="1035309"/>
    <lineage>
        <taxon>Eukaryota</taxon>
        <taxon>Fungi</taxon>
        <taxon>Dikarya</taxon>
        <taxon>Ascomycota</taxon>
        <taxon>Pezizomycotina</taxon>
        <taxon>Sordariomycetes</taxon>
        <taxon>Hypocreomycetidae</taxon>
        <taxon>Microascales</taxon>
        <taxon>Ceratocystidaceae</taxon>
        <taxon>Ceratocystis</taxon>
    </lineage>
</organism>
<dbReference type="GO" id="GO:0052655">
    <property type="term" value="F:L-valine-2-oxoglutarate transaminase activity"/>
    <property type="evidence" value="ECO:0007669"/>
    <property type="project" value="RHEA"/>
</dbReference>
<dbReference type="InterPro" id="IPR018300">
    <property type="entry name" value="Aminotrans_IV_CS"/>
</dbReference>
<dbReference type="Proteomes" id="UP000222788">
    <property type="component" value="Unassembled WGS sequence"/>
</dbReference>